<feature type="domain" description="SpoVT-AbrB" evidence="2">
    <location>
        <begin position="2"/>
        <end position="47"/>
    </location>
</feature>
<dbReference type="Proteomes" id="UP000484885">
    <property type="component" value="Unassembled WGS sequence"/>
</dbReference>
<dbReference type="InterPro" id="IPR037914">
    <property type="entry name" value="SpoVT-AbrB_sf"/>
</dbReference>
<proteinExistence type="predicted"/>
<comment type="caution">
    <text evidence="3">The sequence shown here is derived from an EMBL/GenBank/DDBJ whole genome shotgun (WGS) entry which is preliminary data.</text>
</comment>
<dbReference type="GO" id="GO:0003677">
    <property type="term" value="F:DNA binding"/>
    <property type="evidence" value="ECO:0007669"/>
    <property type="project" value="UniProtKB-KW"/>
</dbReference>
<dbReference type="SUPFAM" id="SSF89447">
    <property type="entry name" value="AbrB/MazE/MraZ-like"/>
    <property type="match status" value="1"/>
</dbReference>
<sequence>MAKVTSKLQVTLPKRLADDHGIVPGDDLRFESVAGVIRMVPARASLRELSVDERLRLFDEASRRIGLRPQPESRGSPETEGRGWVREDLYVRGSTD</sequence>
<dbReference type="AlphaFoldDB" id="A0A845UUY0"/>
<protein>
    <submittedName>
        <fullName evidence="3">AbrB/MazE/SpoVT family DNA-binding domain-containing protein</fullName>
    </submittedName>
</protein>
<keyword evidence="4" id="KW-1185">Reference proteome</keyword>
<evidence type="ECO:0000313" key="4">
    <source>
        <dbReference type="Proteomes" id="UP000484885"/>
    </source>
</evidence>
<dbReference type="Gene3D" id="2.10.260.10">
    <property type="match status" value="1"/>
</dbReference>
<dbReference type="EMBL" id="JAAGSC010000039">
    <property type="protein sequence ID" value="NDY95307.1"/>
    <property type="molecule type" value="Genomic_DNA"/>
</dbReference>
<feature type="compositionally biased region" description="Basic and acidic residues" evidence="1">
    <location>
        <begin position="75"/>
        <end position="87"/>
    </location>
</feature>
<gene>
    <name evidence="3" type="ORF">G3I74_06155</name>
</gene>
<dbReference type="RefSeq" id="WP_164210706.1">
    <property type="nucleotide sequence ID" value="NZ_JAAGSC010000039.1"/>
</dbReference>
<reference evidence="3 4" key="1">
    <citation type="submission" date="2020-02" db="EMBL/GenBank/DDBJ databases">
        <authorList>
            <person name="Zhang X.-Y."/>
        </authorList>
    </citation>
    <scope>NUCLEOTIDE SEQUENCE [LARGE SCALE GENOMIC DNA]</scope>
    <source>
        <strain evidence="3 4">C33</strain>
    </source>
</reference>
<keyword evidence="3" id="KW-0238">DNA-binding</keyword>
<accession>A0A845UUY0</accession>
<evidence type="ECO:0000259" key="2">
    <source>
        <dbReference type="SMART" id="SM00966"/>
    </source>
</evidence>
<dbReference type="Pfam" id="PF04014">
    <property type="entry name" value="MazE_antitoxin"/>
    <property type="match status" value="1"/>
</dbReference>
<evidence type="ECO:0000313" key="3">
    <source>
        <dbReference type="EMBL" id="NDY95307.1"/>
    </source>
</evidence>
<dbReference type="SMART" id="SM00966">
    <property type="entry name" value="SpoVT_AbrB"/>
    <property type="match status" value="1"/>
</dbReference>
<evidence type="ECO:0000256" key="1">
    <source>
        <dbReference type="SAM" id="MobiDB-lite"/>
    </source>
</evidence>
<feature type="region of interest" description="Disordered" evidence="1">
    <location>
        <begin position="66"/>
        <end position="87"/>
    </location>
</feature>
<name>A0A845UUY0_9GAMM</name>
<organism evidence="3 4">
    <name type="scientific">Wenzhouxiangella limi</name>
    <dbReference type="NCBI Taxonomy" id="2707351"/>
    <lineage>
        <taxon>Bacteria</taxon>
        <taxon>Pseudomonadati</taxon>
        <taxon>Pseudomonadota</taxon>
        <taxon>Gammaproteobacteria</taxon>
        <taxon>Chromatiales</taxon>
        <taxon>Wenzhouxiangellaceae</taxon>
        <taxon>Wenzhouxiangella</taxon>
    </lineage>
</organism>
<dbReference type="InterPro" id="IPR007159">
    <property type="entry name" value="SpoVT-AbrB_dom"/>
</dbReference>